<feature type="transmembrane region" description="Helical" evidence="8">
    <location>
        <begin position="431"/>
        <end position="453"/>
    </location>
</feature>
<dbReference type="STRING" id="1276538.A0A1X7RQ73"/>
<dbReference type="InterPro" id="IPR006043">
    <property type="entry name" value="NCS2"/>
</dbReference>
<feature type="transmembrane region" description="Helical" evidence="8">
    <location>
        <begin position="490"/>
        <end position="509"/>
    </location>
</feature>
<feature type="transmembrane region" description="Helical" evidence="8">
    <location>
        <begin position="222"/>
        <end position="240"/>
    </location>
</feature>
<dbReference type="AlphaFoldDB" id="A0A1X7RQ73"/>
<keyword evidence="6 8" id="KW-0472">Membrane</keyword>
<keyword evidence="5 8" id="KW-1133">Transmembrane helix</keyword>
<reference evidence="9 10" key="1">
    <citation type="submission" date="2016-06" db="EMBL/GenBank/DDBJ databases">
        <authorList>
            <person name="Kjaerup R.B."/>
            <person name="Dalgaard T.S."/>
            <person name="Juul-Madsen H.R."/>
        </authorList>
    </citation>
    <scope>NUCLEOTIDE SEQUENCE [LARGE SCALE GENOMIC DNA]</scope>
</reference>
<dbReference type="PANTHER" id="PTHR42810">
    <property type="entry name" value="PURINE PERMEASE C1399.01C-RELATED"/>
    <property type="match status" value="1"/>
</dbReference>
<evidence type="ECO:0000313" key="10">
    <source>
        <dbReference type="Proteomes" id="UP000215127"/>
    </source>
</evidence>
<dbReference type="PANTHER" id="PTHR42810:SF2">
    <property type="entry name" value="PURINE PERMEASE C1399.01C-RELATED"/>
    <property type="match status" value="1"/>
</dbReference>
<evidence type="ECO:0000256" key="6">
    <source>
        <dbReference type="ARBA" id="ARBA00023136"/>
    </source>
</evidence>
<evidence type="ECO:0000256" key="1">
    <source>
        <dbReference type="ARBA" id="ARBA00004141"/>
    </source>
</evidence>
<sequence>MRTETVTDSQSEGYVPTEKSKEIGQWRAMWDEVKYTFTTRDGLIGDYDYQYLFTPNIWPLNKRYKDHVPPFFFPDDRIPLLLIFILGVQHALTKISGIITPILAISRGAFHLDAETTAYLVSAGFITTAVASFAQITRSRIRGTPYYFGTGVLSVLGPTFDIIPIAIQYSATLYASGECPTGANGTRLPCPDGYGKLIGSALASVWAQLLISFVPPKTLKRIFPSVVTGNLLLVLGIYLVSSAAASWGGGTSCLNGEGIYALCPNVNAPKPLPWGDSRLIGIGFSVFVTILIVEMIGSPLMKSCGIILGLAVGSAISGALGYWSTTQIDQAPVATFLWVTTFKLRVDGALILPLVFMFICEAMVCMPCIIAASEVSGIPTEGLQANQRIQGGILCDSVGTIFSCLGMSLPMVSHAGNNGVILVTSNASRRAGYCACVILVIMGIFGKFGGVFAAMPSTVLGAMQVFLYATIAVSGLRILATIGWSRRDRFILSASLGLGLMDILVPEWFSDVLPPQPNNEQLDGFLRGVNLLVETPFILTMLTAVLLNAIMPRDRSHMKAGLPTLDQGSSGSDGKVESKRKS</sequence>
<evidence type="ECO:0000256" key="4">
    <source>
        <dbReference type="ARBA" id="ARBA00022692"/>
    </source>
</evidence>
<feature type="transmembrane region" description="Helical" evidence="8">
    <location>
        <begin position="279"/>
        <end position="297"/>
    </location>
</feature>
<feature type="transmembrane region" description="Helical" evidence="8">
    <location>
        <begin position="350"/>
        <end position="372"/>
    </location>
</feature>
<name>A0A1X7RQ73_ZYMT9</name>
<feature type="transmembrane region" description="Helical" evidence="8">
    <location>
        <begin position="304"/>
        <end position="323"/>
    </location>
</feature>
<evidence type="ECO:0008006" key="11">
    <source>
        <dbReference type="Google" id="ProtNLM"/>
    </source>
</evidence>
<feature type="region of interest" description="Disordered" evidence="7">
    <location>
        <begin position="560"/>
        <end position="582"/>
    </location>
</feature>
<accession>A0A1X7RQ73</accession>
<keyword evidence="4 8" id="KW-0812">Transmembrane</keyword>
<evidence type="ECO:0000256" key="5">
    <source>
        <dbReference type="ARBA" id="ARBA00022989"/>
    </source>
</evidence>
<comment type="subcellular location">
    <subcellularLocation>
        <location evidence="1">Membrane</location>
        <topology evidence="1">Multi-pass membrane protein</topology>
    </subcellularLocation>
</comment>
<dbReference type="GO" id="GO:0000324">
    <property type="term" value="C:fungal-type vacuole"/>
    <property type="evidence" value="ECO:0007669"/>
    <property type="project" value="TreeGrafter"/>
</dbReference>
<dbReference type="GO" id="GO:0005886">
    <property type="term" value="C:plasma membrane"/>
    <property type="evidence" value="ECO:0007669"/>
    <property type="project" value="TreeGrafter"/>
</dbReference>
<evidence type="ECO:0000313" key="9">
    <source>
        <dbReference type="EMBL" id="SMQ49565.1"/>
    </source>
</evidence>
<dbReference type="Proteomes" id="UP000215127">
    <property type="component" value="Chromosome 4"/>
</dbReference>
<feature type="transmembrane region" description="Helical" evidence="8">
    <location>
        <begin position="80"/>
        <end position="105"/>
    </location>
</feature>
<feature type="transmembrane region" description="Helical" evidence="8">
    <location>
        <begin position="146"/>
        <end position="167"/>
    </location>
</feature>
<protein>
    <recommendedName>
        <fullName evidence="11">Purine permease</fullName>
    </recommendedName>
</protein>
<evidence type="ECO:0000256" key="3">
    <source>
        <dbReference type="ARBA" id="ARBA00022448"/>
    </source>
</evidence>
<evidence type="ECO:0000256" key="7">
    <source>
        <dbReference type="SAM" id="MobiDB-lite"/>
    </source>
</evidence>
<feature type="transmembrane region" description="Helical" evidence="8">
    <location>
        <begin position="459"/>
        <end position="478"/>
    </location>
</feature>
<dbReference type="Pfam" id="PF00860">
    <property type="entry name" value="Xan_ur_permease"/>
    <property type="match status" value="1"/>
</dbReference>
<comment type="similarity">
    <text evidence="2">Belongs to the nucleobase:cation symporter-2 (NCS2) (TC 2.A.40) family.</text>
</comment>
<feature type="transmembrane region" description="Helical" evidence="8">
    <location>
        <begin position="117"/>
        <end position="134"/>
    </location>
</feature>
<dbReference type="EMBL" id="LT853695">
    <property type="protein sequence ID" value="SMQ49565.1"/>
    <property type="molecule type" value="Genomic_DNA"/>
</dbReference>
<organism evidence="9 10">
    <name type="scientific">Zymoseptoria tritici (strain ST99CH_3D7)</name>
    <dbReference type="NCBI Taxonomy" id="1276538"/>
    <lineage>
        <taxon>Eukaryota</taxon>
        <taxon>Fungi</taxon>
        <taxon>Dikarya</taxon>
        <taxon>Ascomycota</taxon>
        <taxon>Pezizomycotina</taxon>
        <taxon>Dothideomycetes</taxon>
        <taxon>Dothideomycetidae</taxon>
        <taxon>Mycosphaerellales</taxon>
        <taxon>Mycosphaerellaceae</taxon>
        <taxon>Zymoseptoria</taxon>
    </lineage>
</organism>
<gene>
    <name evidence="9" type="ORF">ZT3D7_G4716</name>
</gene>
<feature type="transmembrane region" description="Helical" evidence="8">
    <location>
        <begin position="529"/>
        <end position="550"/>
    </location>
</feature>
<keyword evidence="3" id="KW-0813">Transport</keyword>
<feature type="transmembrane region" description="Helical" evidence="8">
    <location>
        <begin position="197"/>
        <end position="215"/>
    </location>
</feature>
<evidence type="ECO:0000256" key="8">
    <source>
        <dbReference type="SAM" id="Phobius"/>
    </source>
</evidence>
<keyword evidence="10" id="KW-1185">Reference proteome</keyword>
<proteinExistence type="inferred from homology"/>
<dbReference type="GO" id="GO:0042907">
    <property type="term" value="F:xanthine transmembrane transporter activity"/>
    <property type="evidence" value="ECO:0007669"/>
    <property type="project" value="TreeGrafter"/>
</dbReference>
<evidence type="ECO:0000256" key="2">
    <source>
        <dbReference type="ARBA" id="ARBA00008821"/>
    </source>
</evidence>